<dbReference type="PANTHER" id="PTHR42655">
    <property type="entry name" value="GLYCOGEN PHOSPHORYLASE"/>
    <property type="match status" value="1"/>
</dbReference>
<gene>
    <name evidence="5" type="primary">glgP</name>
    <name evidence="5" type="ORF">EA187_17520</name>
</gene>
<dbReference type="InterPro" id="IPR052182">
    <property type="entry name" value="Glycogen/Maltodextrin_Phosph"/>
</dbReference>
<dbReference type="InterPro" id="IPR000811">
    <property type="entry name" value="Glyco_trans_35"/>
</dbReference>
<organism evidence="5 6">
    <name type="scientific">Lujinxingia sediminis</name>
    <dbReference type="NCBI Taxonomy" id="2480984"/>
    <lineage>
        <taxon>Bacteria</taxon>
        <taxon>Deltaproteobacteria</taxon>
        <taxon>Bradymonadales</taxon>
        <taxon>Lujinxingiaceae</taxon>
        <taxon>Lujinxingia</taxon>
    </lineage>
</organism>
<dbReference type="InterPro" id="IPR024517">
    <property type="entry name" value="Glycogen_phosphorylase_DUF3417"/>
</dbReference>
<evidence type="ECO:0000256" key="1">
    <source>
        <dbReference type="ARBA" id="ARBA00001275"/>
    </source>
</evidence>
<evidence type="ECO:0000313" key="5">
    <source>
        <dbReference type="EMBL" id="RVU42137.1"/>
    </source>
</evidence>
<comment type="similarity">
    <text evidence="2">Belongs to the glycogen phosphorylase family.</text>
</comment>
<dbReference type="PIRSF" id="PIRSF000460">
    <property type="entry name" value="Pprylas_GlgP"/>
    <property type="match status" value="1"/>
</dbReference>
<dbReference type="Pfam" id="PF00343">
    <property type="entry name" value="Phosphorylase"/>
    <property type="match status" value="1"/>
</dbReference>
<comment type="caution">
    <text evidence="5">The sequence shown here is derived from an EMBL/GenBank/DDBJ whole genome shotgun (WGS) entry which is preliminary data.</text>
</comment>
<feature type="domain" description="DUF3417" evidence="4">
    <location>
        <begin position="10"/>
        <end position="113"/>
    </location>
</feature>
<dbReference type="PANTHER" id="PTHR42655:SF1">
    <property type="entry name" value="GLYCOGEN PHOSPHORYLASE"/>
    <property type="match status" value="1"/>
</dbReference>
<dbReference type="NCBIfam" id="TIGR02094">
    <property type="entry name" value="more_P_ylases"/>
    <property type="match status" value="1"/>
</dbReference>
<evidence type="ECO:0000256" key="3">
    <source>
        <dbReference type="ARBA" id="ARBA00022533"/>
    </source>
</evidence>
<proteinExistence type="inferred from homology"/>
<dbReference type="InterPro" id="IPR011834">
    <property type="entry name" value="Agluc_phsphrylas"/>
</dbReference>
<dbReference type="Proteomes" id="UP000282926">
    <property type="component" value="Unassembled WGS sequence"/>
</dbReference>
<keyword evidence="3" id="KW-0021">Allosteric enzyme</keyword>
<comment type="catalytic activity">
    <reaction evidence="1">
        <text>[(1-&gt;4)-alpha-D-glucosyl](n) + phosphate = [(1-&gt;4)-alpha-D-glucosyl](n-1) + alpha-D-glucose 1-phosphate</text>
        <dbReference type="Rhea" id="RHEA:41732"/>
        <dbReference type="Rhea" id="RHEA-COMP:9584"/>
        <dbReference type="Rhea" id="RHEA-COMP:9586"/>
        <dbReference type="ChEBI" id="CHEBI:15444"/>
        <dbReference type="ChEBI" id="CHEBI:43474"/>
        <dbReference type="ChEBI" id="CHEBI:58601"/>
        <dbReference type="EC" id="2.4.1.1"/>
    </reaction>
</comment>
<sequence>MSDSFELVGHLKNLSANLWWSWHPETWEIFETLDAERWARLHHNPIAFIESFEPGELEVRAGRGALASRIQQAARRQADELRQRGPSTLLEAAPLHRRPVAYFCAEFGLHESLPIYSGGLGVLAGDHLKAASDLGVPIVGLGLFYAEGYFQQALDEEGRQSELYGRTRVDTLPIRKLLDADGQPRVVQVEVAGRPIRLHIWEAHVGRTRLLLLDCDIDLNSPDDRRLTTQLYGGDQRTRIRQEVLLGVGGVRALAMLGIRPGVYHLNEGHSAFATLELCARRMAEEGIDWEEAHERVARQTVFTTHTPVPAGHDRFAPEMIDEALGDLRERLQLDLRAFHGLGRLDLDDPNEPFCMTVLAMKMSQFTNGVSNLHGHVSRQMWQNLWPERPTHQVPIGHITNGIHVASFLAPQMRALFDRHLGPHWHTRMERPETWQEIAAMDDGELWETHQILKAKLLDFVQARLASQPGPRGDGPGQVRPGSGLDQDVLTIGFARRFATYKRADLILSDLERFKAMIHSSERPLQIIYAGKAHPADRFGKALIEKIVGLTTDPTLGGRVVFLADYDMNIARHLVQGVDLWLNNPRRPQEACGTSGQKAVFNGALNCSILDGWWAEGFDGENGFAIGQGAELLNPEEQDALDAKELYRVLEDDVLPLYYELDHRGLRAGWIARMKWAMLSLGWRYNARRMVLDYLRLAYLPALGATSATAPYRSL</sequence>
<evidence type="ECO:0000259" key="4">
    <source>
        <dbReference type="Pfam" id="PF11897"/>
    </source>
</evidence>
<keyword evidence="6" id="KW-1185">Reference proteome</keyword>
<dbReference type="Gene3D" id="3.40.50.2000">
    <property type="entry name" value="Glycogen Phosphorylase B"/>
    <property type="match status" value="2"/>
</dbReference>
<accession>A0ABY0CQ25</accession>
<evidence type="ECO:0000256" key="2">
    <source>
        <dbReference type="ARBA" id="ARBA00006047"/>
    </source>
</evidence>
<protein>
    <submittedName>
        <fullName evidence="5">Alpha-glucan family phosphorylase</fullName>
    </submittedName>
</protein>
<dbReference type="SUPFAM" id="SSF53756">
    <property type="entry name" value="UDP-Glycosyltransferase/glycogen phosphorylase"/>
    <property type="match status" value="1"/>
</dbReference>
<dbReference type="EMBL" id="SADD01000014">
    <property type="protein sequence ID" value="RVU42137.1"/>
    <property type="molecule type" value="Genomic_DNA"/>
</dbReference>
<reference evidence="5 6" key="1">
    <citation type="submission" date="2019-01" db="EMBL/GenBank/DDBJ databases">
        <title>Lujinxingia litoralis gen. nov., sp. nov. and Lujinxingia sediminis gen. nov., sp. nov., new members in the order Bradymonadales, isolated from coastal sediment.</title>
        <authorList>
            <person name="Li C.-M."/>
        </authorList>
    </citation>
    <scope>NUCLEOTIDE SEQUENCE [LARGE SCALE GENOMIC DNA]</scope>
    <source>
        <strain evidence="5 6">SEH01</strain>
    </source>
</reference>
<dbReference type="RefSeq" id="WP_127781092.1">
    <property type="nucleotide sequence ID" value="NZ_SADD01000014.1"/>
</dbReference>
<dbReference type="Pfam" id="PF11897">
    <property type="entry name" value="DUF3417"/>
    <property type="match status" value="1"/>
</dbReference>
<name>A0ABY0CQ25_9DELT</name>
<evidence type="ECO:0000313" key="6">
    <source>
        <dbReference type="Proteomes" id="UP000282926"/>
    </source>
</evidence>